<dbReference type="Pfam" id="PF00005">
    <property type="entry name" value="ABC_tran"/>
    <property type="match status" value="1"/>
</dbReference>
<dbReference type="InterPro" id="IPR027417">
    <property type="entry name" value="P-loop_NTPase"/>
</dbReference>
<reference evidence="5 6" key="1">
    <citation type="submission" date="2019-03" db="EMBL/GenBank/DDBJ databases">
        <title>Genomics of glacier-inhabiting Cryobacterium strains.</title>
        <authorList>
            <person name="Liu Q."/>
            <person name="Xin Y.-H."/>
        </authorList>
    </citation>
    <scope>NUCLEOTIDE SEQUENCE [LARGE SCALE GENOMIC DNA]</scope>
    <source>
        <strain evidence="5 6">MDB1-5</strain>
    </source>
</reference>
<organism evidence="5 6">
    <name type="scientific">Cryobacterium glucosi</name>
    <dbReference type="NCBI Taxonomy" id="1259175"/>
    <lineage>
        <taxon>Bacteria</taxon>
        <taxon>Bacillati</taxon>
        <taxon>Actinomycetota</taxon>
        <taxon>Actinomycetes</taxon>
        <taxon>Micrococcales</taxon>
        <taxon>Microbacteriaceae</taxon>
        <taxon>Cryobacterium</taxon>
    </lineage>
</organism>
<comment type="caution">
    <text evidence="5">The sequence shown here is derived from an EMBL/GenBank/DDBJ whole genome shotgun (WGS) entry which is preliminary data.</text>
</comment>
<evidence type="ECO:0000256" key="2">
    <source>
        <dbReference type="ARBA" id="ARBA00022840"/>
    </source>
</evidence>
<name>A0ABY2IHR8_9MICO</name>
<dbReference type="SMART" id="SM00382">
    <property type="entry name" value="AAA"/>
    <property type="match status" value="1"/>
</dbReference>
<keyword evidence="1" id="KW-0547">Nucleotide-binding</keyword>
<dbReference type="InterPro" id="IPR003439">
    <property type="entry name" value="ABC_transporter-like_ATP-bd"/>
</dbReference>
<dbReference type="CDD" id="cd03230">
    <property type="entry name" value="ABC_DR_subfamily_A"/>
    <property type="match status" value="1"/>
</dbReference>
<proteinExistence type="predicted"/>
<dbReference type="Proteomes" id="UP000297604">
    <property type="component" value="Unassembled WGS sequence"/>
</dbReference>
<keyword evidence="2 5" id="KW-0067">ATP-binding</keyword>
<feature type="region of interest" description="Disordered" evidence="3">
    <location>
        <begin position="237"/>
        <end position="268"/>
    </location>
</feature>
<protein>
    <submittedName>
        <fullName evidence="5">ABC transporter ATP-binding protein</fullName>
    </submittedName>
</protein>
<dbReference type="SUPFAM" id="SSF52540">
    <property type="entry name" value="P-loop containing nucleoside triphosphate hydrolases"/>
    <property type="match status" value="1"/>
</dbReference>
<accession>A0ABY2IHR8</accession>
<evidence type="ECO:0000313" key="6">
    <source>
        <dbReference type="Proteomes" id="UP000297604"/>
    </source>
</evidence>
<dbReference type="InterPro" id="IPR017871">
    <property type="entry name" value="ABC_transporter-like_CS"/>
</dbReference>
<dbReference type="Gene3D" id="3.40.50.300">
    <property type="entry name" value="P-loop containing nucleotide triphosphate hydrolases"/>
    <property type="match status" value="1"/>
</dbReference>
<dbReference type="RefSeq" id="WP_134449480.1">
    <property type="nucleotide sequence ID" value="NZ_SOFS01000045.1"/>
</dbReference>
<evidence type="ECO:0000256" key="1">
    <source>
        <dbReference type="ARBA" id="ARBA00022741"/>
    </source>
</evidence>
<dbReference type="InterPro" id="IPR003593">
    <property type="entry name" value="AAA+_ATPase"/>
</dbReference>
<dbReference type="GO" id="GO:0005524">
    <property type="term" value="F:ATP binding"/>
    <property type="evidence" value="ECO:0007669"/>
    <property type="project" value="UniProtKB-KW"/>
</dbReference>
<dbReference type="PANTHER" id="PTHR43038">
    <property type="entry name" value="ATP-BINDING CASSETTE, SUB-FAMILY H, MEMBER 1"/>
    <property type="match status" value="1"/>
</dbReference>
<dbReference type="PROSITE" id="PS00211">
    <property type="entry name" value="ABC_TRANSPORTER_1"/>
    <property type="match status" value="1"/>
</dbReference>
<keyword evidence="6" id="KW-1185">Reference proteome</keyword>
<gene>
    <name evidence="5" type="ORF">E3O46_17295</name>
</gene>
<sequence length="268" mass="28178">MSHLSAPAVHVTDLFARRGRHPVLHGLSLTVPRGLVVGLIGPSGCGKTTLMRSIVGVQLVQSGEVTVLGRPAGSVSLRNRVGYVTQDASVYDDLTVRQNLRYFRSVLGAPASDVDRVIDATDLGRYAGQLAGSLSGGQRSRVSLAGALLGSPELLVLDEPTVGLDPVLRVELWELFHRLAAGGTSLLVSSHVMDEASRCDRLLLMRDGEILADDTPAGLLASTATDDVEAAFLSLIRRHPSPEDPQADDPSSEGRPTGTGSTGFDGAL</sequence>
<dbReference type="EMBL" id="SOFS01000045">
    <property type="protein sequence ID" value="TFC16675.1"/>
    <property type="molecule type" value="Genomic_DNA"/>
</dbReference>
<evidence type="ECO:0000256" key="3">
    <source>
        <dbReference type="SAM" id="MobiDB-lite"/>
    </source>
</evidence>
<dbReference type="PANTHER" id="PTHR43038:SF3">
    <property type="entry name" value="ABC TRANSPORTER G FAMILY MEMBER 20 ISOFORM X1"/>
    <property type="match status" value="1"/>
</dbReference>
<evidence type="ECO:0000313" key="5">
    <source>
        <dbReference type="EMBL" id="TFC16675.1"/>
    </source>
</evidence>
<evidence type="ECO:0000259" key="4">
    <source>
        <dbReference type="PROSITE" id="PS50893"/>
    </source>
</evidence>
<dbReference type="PROSITE" id="PS50893">
    <property type="entry name" value="ABC_TRANSPORTER_2"/>
    <property type="match status" value="1"/>
</dbReference>
<feature type="domain" description="ABC transporter" evidence="4">
    <location>
        <begin position="9"/>
        <end position="232"/>
    </location>
</feature>